<protein>
    <recommendedName>
        <fullName evidence="3">Pyrimidine/purine nucleoside phosphorylase</fullName>
        <ecNumber evidence="3">2.4.2.1</ecNumber>
        <ecNumber evidence="3">2.4.2.2</ecNumber>
    </recommendedName>
    <alternativeName>
        <fullName evidence="3">Adenosine phosphorylase</fullName>
    </alternativeName>
    <alternativeName>
        <fullName evidence="3">Cytidine phosphorylase</fullName>
    </alternativeName>
    <alternativeName>
        <fullName evidence="3">Guanosine phosphorylase</fullName>
    </alternativeName>
    <alternativeName>
        <fullName evidence="3">Inosine phosphorylase</fullName>
    </alternativeName>
    <alternativeName>
        <fullName evidence="3">Thymidine phosphorylase</fullName>
    </alternativeName>
    <alternativeName>
        <fullName evidence="3">Uridine phosphorylase</fullName>
    </alternativeName>
    <alternativeName>
        <fullName evidence="3">Xanthosine phosphorylase</fullName>
    </alternativeName>
</protein>
<dbReference type="EC" id="2.4.2.1" evidence="3"/>
<name>A0A7C9P9L7_9PROT</name>
<evidence type="ECO:0000313" key="4">
    <source>
        <dbReference type="EMBL" id="NDP49458.1"/>
    </source>
</evidence>
<sequence>MSQFNNVSVVSKANVYFDGKCVSHSITLEDGSKKSLGVILPATLTFNAGAPEIMESVAGSCRVKLAGEHEWTSYSAGESFKVPAHSSFDIEVVSEPYHYVCHYG</sequence>
<comment type="catalytic activity">
    <reaction evidence="3">
        <text>uridine + phosphate = alpha-D-ribose 1-phosphate + uracil</text>
        <dbReference type="Rhea" id="RHEA:24388"/>
        <dbReference type="ChEBI" id="CHEBI:16704"/>
        <dbReference type="ChEBI" id="CHEBI:17568"/>
        <dbReference type="ChEBI" id="CHEBI:43474"/>
        <dbReference type="ChEBI" id="CHEBI:57720"/>
        <dbReference type="EC" id="2.4.2.2"/>
    </reaction>
</comment>
<comment type="similarity">
    <text evidence="3">Belongs to the nucleoside phosphorylase PpnP family.</text>
</comment>
<dbReference type="Proteomes" id="UP000483432">
    <property type="component" value="Unassembled WGS sequence"/>
</dbReference>
<comment type="function">
    <text evidence="3">Catalyzes the phosphorolysis of diverse nucleosides, yielding D-ribose 1-phosphate and the respective free bases. Can use uridine, adenosine, guanosine, cytidine, thymidine, inosine and xanthosine as substrates. Also catalyzes the reverse reactions.</text>
</comment>
<dbReference type="InterPro" id="IPR011051">
    <property type="entry name" value="RmlC_Cupin_sf"/>
</dbReference>
<dbReference type="Pfam" id="PF06865">
    <property type="entry name" value="Ppnp"/>
    <property type="match status" value="1"/>
</dbReference>
<keyword evidence="1 3" id="KW-0328">Glycosyltransferase</keyword>
<dbReference type="EC" id="2.4.2.2" evidence="3"/>
<reference evidence="4 5" key="1">
    <citation type="submission" date="2019-09" db="EMBL/GenBank/DDBJ databases">
        <title>H2 Metabolism Revealed by Metagenomic Analysis in Subglacial Sediment of East Antarctica.</title>
        <authorList>
            <person name="Yang Z."/>
            <person name="Zhang Y."/>
            <person name="Lv Y."/>
            <person name="Yan W."/>
            <person name="Xiao X."/>
            <person name="Sun B."/>
            <person name="Ma H."/>
        </authorList>
    </citation>
    <scope>NUCLEOTIDE SEQUENCE [LARGE SCALE GENOMIC DNA]</scope>
    <source>
        <strain evidence="4">Bin2_2</strain>
    </source>
</reference>
<dbReference type="GO" id="GO:0004731">
    <property type="term" value="F:purine-nucleoside phosphorylase activity"/>
    <property type="evidence" value="ECO:0007669"/>
    <property type="project" value="UniProtKB-UniRule"/>
</dbReference>
<evidence type="ECO:0000256" key="3">
    <source>
        <dbReference type="HAMAP-Rule" id="MF_01537"/>
    </source>
</evidence>
<dbReference type="CDD" id="cd20296">
    <property type="entry name" value="cupin_PpnP-like"/>
    <property type="match status" value="1"/>
</dbReference>
<dbReference type="EMBL" id="JAAFGW010000279">
    <property type="protein sequence ID" value="NDP49458.1"/>
    <property type="molecule type" value="Genomic_DNA"/>
</dbReference>
<comment type="catalytic activity">
    <reaction evidence="3">
        <text>inosine + phosphate = alpha-D-ribose 1-phosphate + hypoxanthine</text>
        <dbReference type="Rhea" id="RHEA:27646"/>
        <dbReference type="ChEBI" id="CHEBI:17368"/>
        <dbReference type="ChEBI" id="CHEBI:17596"/>
        <dbReference type="ChEBI" id="CHEBI:43474"/>
        <dbReference type="ChEBI" id="CHEBI:57720"/>
        <dbReference type="EC" id="2.4.2.1"/>
    </reaction>
</comment>
<gene>
    <name evidence="3" type="primary">ppnP</name>
    <name evidence="4" type="ORF">GZ085_13940</name>
</gene>
<comment type="caution">
    <text evidence="4">The sequence shown here is derived from an EMBL/GenBank/DDBJ whole genome shotgun (WGS) entry which is preliminary data.</text>
</comment>
<comment type="catalytic activity">
    <reaction evidence="3">
        <text>xanthosine + phosphate = alpha-D-ribose 1-phosphate + xanthine</text>
        <dbReference type="Rhea" id="RHEA:27638"/>
        <dbReference type="ChEBI" id="CHEBI:17712"/>
        <dbReference type="ChEBI" id="CHEBI:18107"/>
        <dbReference type="ChEBI" id="CHEBI:43474"/>
        <dbReference type="ChEBI" id="CHEBI:57720"/>
        <dbReference type="EC" id="2.4.2.1"/>
    </reaction>
</comment>
<comment type="catalytic activity">
    <reaction evidence="3">
        <text>adenosine + phosphate = alpha-D-ribose 1-phosphate + adenine</text>
        <dbReference type="Rhea" id="RHEA:27642"/>
        <dbReference type="ChEBI" id="CHEBI:16335"/>
        <dbReference type="ChEBI" id="CHEBI:16708"/>
        <dbReference type="ChEBI" id="CHEBI:43474"/>
        <dbReference type="ChEBI" id="CHEBI:57720"/>
        <dbReference type="EC" id="2.4.2.1"/>
    </reaction>
</comment>
<dbReference type="Gene3D" id="2.60.120.10">
    <property type="entry name" value="Jelly Rolls"/>
    <property type="match status" value="1"/>
</dbReference>
<dbReference type="HAMAP" id="MF_01537">
    <property type="entry name" value="Nucleos_phosphorylase_PpnP"/>
    <property type="match status" value="1"/>
</dbReference>
<evidence type="ECO:0000256" key="1">
    <source>
        <dbReference type="ARBA" id="ARBA00022676"/>
    </source>
</evidence>
<dbReference type="InterPro" id="IPR014710">
    <property type="entry name" value="RmlC-like_jellyroll"/>
</dbReference>
<keyword evidence="2 3" id="KW-0808">Transferase</keyword>
<dbReference type="InterPro" id="IPR009664">
    <property type="entry name" value="Ppnp"/>
</dbReference>
<accession>A0A7C9P9L7</accession>
<dbReference type="SUPFAM" id="SSF51182">
    <property type="entry name" value="RmlC-like cupins"/>
    <property type="match status" value="1"/>
</dbReference>
<dbReference type="GO" id="GO:0016154">
    <property type="term" value="F:pyrimidine-nucleoside phosphorylase activity"/>
    <property type="evidence" value="ECO:0007669"/>
    <property type="project" value="UniProtKB-UniRule"/>
</dbReference>
<comment type="catalytic activity">
    <reaction evidence="3">
        <text>a purine D-ribonucleoside + phosphate = a purine nucleobase + alpha-D-ribose 1-phosphate</text>
        <dbReference type="Rhea" id="RHEA:19805"/>
        <dbReference type="ChEBI" id="CHEBI:26386"/>
        <dbReference type="ChEBI" id="CHEBI:43474"/>
        <dbReference type="ChEBI" id="CHEBI:57720"/>
        <dbReference type="ChEBI" id="CHEBI:142355"/>
        <dbReference type="EC" id="2.4.2.1"/>
    </reaction>
</comment>
<comment type="catalytic activity">
    <reaction evidence="3">
        <text>guanosine + phosphate = alpha-D-ribose 1-phosphate + guanine</text>
        <dbReference type="Rhea" id="RHEA:13233"/>
        <dbReference type="ChEBI" id="CHEBI:16235"/>
        <dbReference type="ChEBI" id="CHEBI:16750"/>
        <dbReference type="ChEBI" id="CHEBI:43474"/>
        <dbReference type="ChEBI" id="CHEBI:57720"/>
        <dbReference type="EC" id="2.4.2.1"/>
    </reaction>
</comment>
<dbReference type="PANTHER" id="PTHR36540:SF1">
    <property type="entry name" value="PYRIMIDINE_PURINE NUCLEOSIDE PHOSPHORYLASE"/>
    <property type="match status" value="1"/>
</dbReference>
<proteinExistence type="inferred from homology"/>
<organism evidence="4 5">
    <name type="scientific">Sulfuriferula multivorans</name>
    <dbReference type="NCBI Taxonomy" id="1559896"/>
    <lineage>
        <taxon>Bacteria</taxon>
        <taxon>Pseudomonadati</taxon>
        <taxon>Pseudomonadota</taxon>
        <taxon>Betaproteobacteria</taxon>
        <taxon>Nitrosomonadales</taxon>
        <taxon>Sulfuricellaceae</taxon>
        <taxon>Sulfuriferula</taxon>
    </lineage>
</organism>
<dbReference type="PANTHER" id="PTHR36540">
    <property type="entry name" value="PYRIMIDINE/PURINE NUCLEOSIDE PHOSPHORYLASE"/>
    <property type="match status" value="1"/>
</dbReference>
<dbReference type="GO" id="GO:0005829">
    <property type="term" value="C:cytosol"/>
    <property type="evidence" value="ECO:0007669"/>
    <property type="project" value="TreeGrafter"/>
</dbReference>
<comment type="catalytic activity">
    <reaction evidence="3">
        <text>thymidine + phosphate = 2-deoxy-alpha-D-ribose 1-phosphate + thymine</text>
        <dbReference type="Rhea" id="RHEA:16037"/>
        <dbReference type="ChEBI" id="CHEBI:17748"/>
        <dbReference type="ChEBI" id="CHEBI:17821"/>
        <dbReference type="ChEBI" id="CHEBI:43474"/>
        <dbReference type="ChEBI" id="CHEBI:57259"/>
        <dbReference type="EC" id="2.4.2.2"/>
    </reaction>
</comment>
<comment type="catalytic activity">
    <reaction evidence="3">
        <text>cytidine + phosphate = cytosine + alpha-D-ribose 1-phosphate</text>
        <dbReference type="Rhea" id="RHEA:52540"/>
        <dbReference type="ChEBI" id="CHEBI:16040"/>
        <dbReference type="ChEBI" id="CHEBI:17562"/>
        <dbReference type="ChEBI" id="CHEBI:43474"/>
        <dbReference type="ChEBI" id="CHEBI:57720"/>
        <dbReference type="EC" id="2.4.2.2"/>
    </reaction>
</comment>
<evidence type="ECO:0000256" key="2">
    <source>
        <dbReference type="ARBA" id="ARBA00022679"/>
    </source>
</evidence>
<evidence type="ECO:0000313" key="5">
    <source>
        <dbReference type="Proteomes" id="UP000483432"/>
    </source>
</evidence>
<dbReference type="AlphaFoldDB" id="A0A7C9P9L7"/>